<dbReference type="AlphaFoldDB" id="A0A3S3U593"/>
<comment type="caution">
    <text evidence="1">The sequence shown here is derived from an EMBL/GenBank/DDBJ whole genome shotgun (WGS) entry which is preliminary data.</text>
</comment>
<accession>A0A3S3U593</accession>
<protein>
    <submittedName>
        <fullName evidence="1">Uncharacterized protein</fullName>
    </submittedName>
</protein>
<keyword evidence="2" id="KW-1185">Reference proteome</keyword>
<dbReference type="Proteomes" id="UP000287168">
    <property type="component" value="Unassembled WGS sequence"/>
</dbReference>
<dbReference type="EMBL" id="SBLC01000043">
    <property type="protein sequence ID" value="RWY37632.1"/>
    <property type="molecule type" value="Genomic_DNA"/>
</dbReference>
<proteinExistence type="predicted"/>
<evidence type="ECO:0000313" key="1">
    <source>
        <dbReference type="EMBL" id="RWY37632.1"/>
    </source>
</evidence>
<organism evidence="1 2">
    <name type="scientific">Falsigemmobacter intermedius</name>
    <dbReference type="NCBI Taxonomy" id="1553448"/>
    <lineage>
        <taxon>Bacteria</taxon>
        <taxon>Pseudomonadati</taxon>
        <taxon>Pseudomonadota</taxon>
        <taxon>Alphaproteobacteria</taxon>
        <taxon>Rhodobacterales</taxon>
        <taxon>Paracoccaceae</taxon>
        <taxon>Falsigemmobacter</taxon>
    </lineage>
</organism>
<sequence length="284" mass="29810">MDLQADAALRPVLVRWPKGGRQNMMPGQTEAPSLGANSDGYGVDLAAGFLSEKAVATEHNAFLRQTVAFGPVGTEVTISLTAQHAGAHVLQISLGSQWFGLHKFANFDLLTGMARATGCSASMIPAGEGWLISLSAATTAEPSGGAPFAIALTNNQPEAARVPVYPGIAGRGLHIGQVNVNIGPRAPYQEVLSPEEILSPSQPERWHLLDDGDHLPVVLPAGTYEMAFTTHLGVVGYAAITSDGLTGTDLLRTERLGDVLIKAGSLSGSEKVALEAYWQAKFTT</sequence>
<evidence type="ECO:0000313" key="2">
    <source>
        <dbReference type="Proteomes" id="UP000287168"/>
    </source>
</evidence>
<dbReference type="RefSeq" id="WP_128490638.1">
    <property type="nucleotide sequence ID" value="NZ_JBHLXB010000148.1"/>
</dbReference>
<reference evidence="1 2" key="1">
    <citation type="journal article" date="2015" name="Int. J. Syst. Evol. Microbiol.">
        <title>Gemmobacter intermedius sp. nov., isolated from a white stork (Ciconia ciconia).</title>
        <authorList>
            <person name="Kampfer P."/>
            <person name="Jerzak L."/>
            <person name="Wilharm G."/>
            <person name="Golke J."/>
            <person name="Busse H.J."/>
            <person name="Glaeser S.P."/>
        </authorList>
    </citation>
    <scope>NUCLEOTIDE SEQUENCE [LARGE SCALE GENOMIC DNA]</scope>
    <source>
        <strain evidence="1 2">119/4</strain>
    </source>
</reference>
<dbReference type="OrthoDB" id="7865318at2"/>
<name>A0A3S3U593_9RHOB</name>
<gene>
    <name evidence="1" type="ORF">EP867_16875</name>
</gene>